<evidence type="ECO:0000313" key="3">
    <source>
        <dbReference type="WBParaSite" id="SBAD_0000587901-mRNA-1"/>
    </source>
</evidence>
<dbReference type="OrthoDB" id="411632at2759"/>
<sequence>MPHWLSGGIIVGRVEIMKKFIRQYRLVRDALMERNLTGDDQMILYSMFSDSTLGISLNVDIQTYEDIYRNTSNVWFYLGYAMKSETP</sequence>
<proteinExistence type="predicted"/>
<dbReference type="EMBL" id="UZAM01009147">
    <property type="protein sequence ID" value="VDP07908.1"/>
    <property type="molecule type" value="Genomic_DNA"/>
</dbReference>
<dbReference type="Proteomes" id="UP000270296">
    <property type="component" value="Unassembled WGS sequence"/>
</dbReference>
<evidence type="ECO:0000313" key="1">
    <source>
        <dbReference type="EMBL" id="VDP07908.1"/>
    </source>
</evidence>
<name>A0A183IPV9_9BILA</name>
<gene>
    <name evidence="1" type="ORF">SBAD_LOCUS5656</name>
</gene>
<protein>
    <submittedName>
        <fullName evidence="3">Transcriptional regulator</fullName>
    </submittedName>
</protein>
<reference evidence="3" key="1">
    <citation type="submission" date="2016-06" db="UniProtKB">
        <authorList>
            <consortium name="WormBaseParasite"/>
        </authorList>
    </citation>
    <scope>IDENTIFICATION</scope>
</reference>
<reference evidence="1 2" key="2">
    <citation type="submission" date="2018-11" db="EMBL/GenBank/DDBJ databases">
        <authorList>
            <consortium name="Pathogen Informatics"/>
        </authorList>
    </citation>
    <scope>NUCLEOTIDE SEQUENCE [LARGE SCALE GENOMIC DNA]</scope>
</reference>
<organism evidence="3">
    <name type="scientific">Soboliphyme baturini</name>
    <dbReference type="NCBI Taxonomy" id="241478"/>
    <lineage>
        <taxon>Eukaryota</taxon>
        <taxon>Metazoa</taxon>
        <taxon>Ecdysozoa</taxon>
        <taxon>Nematoda</taxon>
        <taxon>Enoplea</taxon>
        <taxon>Dorylaimia</taxon>
        <taxon>Dioctophymatida</taxon>
        <taxon>Dioctophymatoidea</taxon>
        <taxon>Soboliphymatidae</taxon>
        <taxon>Soboliphyme</taxon>
    </lineage>
</organism>
<accession>A0A183IPV9</accession>
<dbReference type="WBParaSite" id="SBAD_0000587901-mRNA-1">
    <property type="protein sequence ID" value="SBAD_0000587901-mRNA-1"/>
    <property type="gene ID" value="SBAD_0000587901"/>
</dbReference>
<evidence type="ECO:0000313" key="2">
    <source>
        <dbReference type="Proteomes" id="UP000270296"/>
    </source>
</evidence>
<keyword evidence="2" id="KW-1185">Reference proteome</keyword>
<dbReference type="AlphaFoldDB" id="A0A183IPV9"/>